<keyword evidence="1" id="KW-0472">Membrane</keyword>
<sequence length="94" mass="11089">MRVIGIIGSRSRNEEIDYFSVVDKFLELYGDVKANRTDLKWIRDKITYQNGVLAEHIKDSEEFRGQITRNTAWRHAFKYGIGGLFLAIMWMIFK</sequence>
<keyword evidence="1" id="KW-0812">Transmembrane</keyword>
<comment type="caution">
    <text evidence="2">The sequence shown here is derived from an EMBL/GenBank/DDBJ whole genome shotgun (WGS) entry which is preliminary data.</text>
</comment>
<keyword evidence="1" id="KW-1133">Transmembrane helix</keyword>
<evidence type="ECO:0000256" key="1">
    <source>
        <dbReference type="SAM" id="Phobius"/>
    </source>
</evidence>
<proteinExistence type="predicted"/>
<protein>
    <submittedName>
        <fullName evidence="2">Uncharacterized protein</fullName>
    </submittedName>
</protein>
<name>A0A0F9I4G9_9ZZZZ</name>
<organism evidence="2">
    <name type="scientific">marine sediment metagenome</name>
    <dbReference type="NCBI Taxonomy" id="412755"/>
    <lineage>
        <taxon>unclassified sequences</taxon>
        <taxon>metagenomes</taxon>
        <taxon>ecological metagenomes</taxon>
    </lineage>
</organism>
<feature type="transmembrane region" description="Helical" evidence="1">
    <location>
        <begin position="76"/>
        <end position="93"/>
    </location>
</feature>
<dbReference type="AlphaFoldDB" id="A0A0F9I4G9"/>
<gene>
    <name evidence="2" type="ORF">LCGC14_1705080</name>
</gene>
<accession>A0A0F9I4G9</accession>
<reference evidence="2" key="1">
    <citation type="journal article" date="2015" name="Nature">
        <title>Complex archaea that bridge the gap between prokaryotes and eukaryotes.</title>
        <authorList>
            <person name="Spang A."/>
            <person name="Saw J.H."/>
            <person name="Jorgensen S.L."/>
            <person name="Zaremba-Niedzwiedzka K."/>
            <person name="Martijn J."/>
            <person name="Lind A.E."/>
            <person name="van Eijk R."/>
            <person name="Schleper C."/>
            <person name="Guy L."/>
            <person name="Ettema T.J."/>
        </authorList>
    </citation>
    <scope>NUCLEOTIDE SEQUENCE</scope>
</reference>
<evidence type="ECO:0000313" key="2">
    <source>
        <dbReference type="EMBL" id="KKM14539.1"/>
    </source>
</evidence>
<dbReference type="EMBL" id="LAZR01015122">
    <property type="protein sequence ID" value="KKM14539.1"/>
    <property type="molecule type" value="Genomic_DNA"/>
</dbReference>